<evidence type="ECO:0000313" key="2">
    <source>
        <dbReference type="Proteomes" id="UP000199109"/>
    </source>
</evidence>
<organism evidence="1 2">
    <name type="scientific">Pricia antarctica</name>
    <dbReference type="NCBI Taxonomy" id="641691"/>
    <lineage>
        <taxon>Bacteria</taxon>
        <taxon>Pseudomonadati</taxon>
        <taxon>Bacteroidota</taxon>
        <taxon>Flavobacteriia</taxon>
        <taxon>Flavobacteriales</taxon>
        <taxon>Flavobacteriaceae</taxon>
        <taxon>Pricia</taxon>
    </lineage>
</organism>
<keyword evidence="2" id="KW-1185">Reference proteome</keyword>
<dbReference type="AlphaFoldDB" id="A0A1G7D435"/>
<dbReference type="Proteomes" id="UP000199109">
    <property type="component" value="Unassembled WGS sequence"/>
</dbReference>
<dbReference type="STRING" id="641691.SAMN05421636_105145"/>
<gene>
    <name evidence="1" type="ORF">SAMN05421636_105145</name>
</gene>
<proteinExistence type="predicted"/>
<sequence length="62" mass="6902">MVNKAKKPGIGKLLRESLTQLAIKRISRNVQVIFEQALRAENNYKVLGVNAAIPQAKKPFAK</sequence>
<accession>A0A1G7D435</accession>
<evidence type="ECO:0000313" key="1">
    <source>
        <dbReference type="EMBL" id="SDE45770.1"/>
    </source>
</evidence>
<name>A0A1G7D435_9FLAO</name>
<dbReference type="EMBL" id="FNAO01000005">
    <property type="protein sequence ID" value="SDE45770.1"/>
    <property type="molecule type" value="Genomic_DNA"/>
</dbReference>
<reference evidence="1 2" key="1">
    <citation type="submission" date="2016-10" db="EMBL/GenBank/DDBJ databases">
        <authorList>
            <person name="de Groot N.N."/>
        </authorList>
    </citation>
    <scope>NUCLEOTIDE SEQUENCE [LARGE SCALE GENOMIC DNA]</scope>
    <source>
        <strain evidence="1 2">DSM 23421</strain>
    </source>
</reference>
<protein>
    <submittedName>
        <fullName evidence="1">Uncharacterized protein</fullName>
    </submittedName>
</protein>